<feature type="non-terminal residue" evidence="1">
    <location>
        <position position="1"/>
    </location>
</feature>
<dbReference type="Proteomes" id="UP000029120">
    <property type="component" value="Unassembled WGS sequence"/>
</dbReference>
<gene>
    <name evidence="1" type="ORF">AALP_AAs62963U000100</name>
</gene>
<reference evidence="2" key="1">
    <citation type="journal article" date="2015" name="Nat. Plants">
        <title>Genome expansion of Arabis alpina linked with retrotransposition and reduced symmetric DNA methylation.</title>
        <authorList>
            <person name="Willing E.M."/>
            <person name="Rawat V."/>
            <person name="Mandakova T."/>
            <person name="Maumus F."/>
            <person name="James G.V."/>
            <person name="Nordstroem K.J."/>
            <person name="Becker C."/>
            <person name="Warthmann N."/>
            <person name="Chica C."/>
            <person name="Szarzynska B."/>
            <person name="Zytnicki M."/>
            <person name="Albani M.C."/>
            <person name="Kiefer C."/>
            <person name="Bergonzi S."/>
            <person name="Castaings L."/>
            <person name="Mateos J.L."/>
            <person name="Berns M.C."/>
            <person name="Bujdoso N."/>
            <person name="Piofczyk T."/>
            <person name="de Lorenzo L."/>
            <person name="Barrero-Sicilia C."/>
            <person name="Mateos I."/>
            <person name="Piednoel M."/>
            <person name="Hagmann J."/>
            <person name="Chen-Min-Tao R."/>
            <person name="Iglesias-Fernandez R."/>
            <person name="Schuster S.C."/>
            <person name="Alonso-Blanco C."/>
            <person name="Roudier F."/>
            <person name="Carbonero P."/>
            <person name="Paz-Ares J."/>
            <person name="Davis S.J."/>
            <person name="Pecinka A."/>
            <person name="Quesneville H."/>
            <person name="Colot V."/>
            <person name="Lysak M.A."/>
            <person name="Weigel D."/>
            <person name="Coupland G."/>
            <person name="Schneeberger K."/>
        </authorList>
    </citation>
    <scope>NUCLEOTIDE SEQUENCE [LARGE SCALE GENOMIC DNA]</scope>
    <source>
        <strain evidence="2">cv. Pajares</strain>
    </source>
</reference>
<keyword evidence="2" id="KW-1185">Reference proteome</keyword>
<evidence type="ECO:0000313" key="2">
    <source>
        <dbReference type="Proteomes" id="UP000029120"/>
    </source>
</evidence>
<organism evidence="1 2">
    <name type="scientific">Arabis alpina</name>
    <name type="common">Alpine rock-cress</name>
    <dbReference type="NCBI Taxonomy" id="50452"/>
    <lineage>
        <taxon>Eukaryota</taxon>
        <taxon>Viridiplantae</taxon>
        <taxon>Streptophyta</taxon>
        <taxon>Embryophyta</taxon>
        <taxon>Tracheophyta</taxon>
        <taxon>Spermatophyta</taxon>
        <taxon>Magnoliopsida</taxon>
        <taxon>eudicotyledons</taxon>
        <taxon>Gunneridae</taxon>
        <taxon>Pentapetalae</taxon>
        <taxon>rosids</taxon>
        <taxon>malvids</taxon>
        <taxon>Brassicales</taxon>
        <taxon>Brassicaceae</taxon>
        <taxon>Arabideae</taxon>
        <taxon>Arabis</taxon>
    </lineage>
</organism>
<accession>A0A087G031</accession>
<dbReference type="Gramene" id="KFK23233">
    <property type="protein sequence ID" value="KFK23233"/>
    <property type="gene ID" value="AALP_AAs62963U000100"/>
</dbReference>
<sequence>EFPLSASSQRQSSHSLQARKGRVPTLHTLVSLALHLRATLEDLFQCVFVMATASAKPKNIMARPCVRMQNKFSSSLGKVSIDEEREHLDAALGDNSFDGIVNEKGETLWLIRLRLFYGIREWEIVIC</sequence>
<protein>
    <submittedName>
        <fullName evidence="1">Uncharacterized protein</fullName>
    </submittedName>
</protein>
<name>A0A087G031_ARAAL</name>
<proteinExistence type="predicted"/>
<evidence type="ECO:0000313" key="1">
    <source>
        <dbReference type="EMBL" id="KFK23233.1"/>
    </source>
</evidence>
<dbReference type="AlphaFoldDB" id="A0A087G031"/>
<dbReference type="EMBL" id="KL981180">
    <property type="protein sequence ID" value="KFK23233.1"/>
    <property type="molecule type" value="Genomic_DNA"/>
</dbReference>